<evidence type="ECO:0000313" key="14">
    <source>
        <dbReference type="Proteomes" id="UP001165279"/>
    </source>
</evidence>
<evidence type="ECO:0000259" key="12">
    <source>
        <dbReference type="Pfam" id="PF26002"/>
    </source>
</evidence>
<feature type="coiled-coil region" evidence="10">
    <location>
        <begin position="157"/>
        <end position="184"/>
    </location>
</feature>
<evidence type="ECO:0000256" key="1">
    <source>
        <dbReference type="ARBA" id="ARBA00004377"/>
    </source>
</evidence>
<dbReference type="InterPro" id="IPR050739">
    <property type="entry name" value="MFP"/>
</dbReference>
<evidence type="ECO:0000256" key="8">
    <source>
        <dbReference type="ARBA" id="ARBA00023136"/>
    </source>
</evidence>
<comment type="similarity">
    <text evidence="2 9">Belongs to the membrane fusion protein (MFP) (TC 8.A.1) family.</text>
</comment>
<evidence type="ECO:0000256" key="9">
    <source>
        <dbReference type="RuleBase" id="RU365093"/>
    </source>
</evidence>
<dbReference type="InterPro" id="IPR058781">
    <property type="entry name" value="HH_AprE-like"/>
</dbReference>
<dbReference type="Proteomes" id="UP001165279">
    <property type="component" value="Unassembled WGS sequence"/>
</dbReference>
<dbReference type="NCBIfam" id="TIGR01843">
    <property type="entry name" value="type_I_hlyD"/>
    <property type="match status" value="1"/>
</dbReference>
<dbReference type="InterPro" id="IPR010129">
    <property type="entry name" value="T1SS_HlyD"/>
</dbReference>
<dbReference type="InterPro" id="IPR058982">
    <property type="entry name" value="Beta-barrel_AprE"/>
</dbReference>
<protein>
    <recommendedName>
        <fullName evidence="9">Membrane fusion protein (MFP) family protein</fullName>
    </recommendedName>
</protein>
<dbReference type="PRINTS" id="PR01490">
    <property type="entry name" value="RTXTOXIND"/>
</dbReference>
<dbReference type="PANTHER" id="PTHR30386">
    <property type="entry name" value="MEMBRANE FUSION SUBUNIT OF EMRAB-TOLC MULTIDRUG EFFLUX PUMP"/>
    <property type="match status" value="1"/>
</dbReference>
<dbReference type="RefSeq" id="WP_234137875.1">
    <property type="nucleotide sequence ID" value="NZ_JAKOEM010000005.1"/>
</dbReference>
<evidence type="ECO:0000256" key="2">
    <source>
        <dbReference type="ARBA" id="ARBA00009477"/>
    </source>
</evidence>
<evidence type="ECO:0000256" key="6">
    <source>
        <dbReference type="ARBA" id="ARBA00022692"/>
    </source>
</evidence>
<keyword evidence="10" id="KW-0175">Coiled coil</keyword>
<dbReference type="Gene3D" id="2.40.50.100">
    <property type="match status" value="1"/>
</dbReference>
<evidence type="ECO:0000256" key="5">
    <source>
        <dbReference type="ARBA" id="ARBA00022519"/>
    </source>
</evidence>
<keyword evidence="7" id="KW-1133">Transmembrane helix</keyword>
<dbReference type="EMBL" id="JAKOEM010000005">
    <property type="protein sequence ID" value="MCG6558117.1"/>
    <property type="molecule type" value="Genomic_DNA"/>
</dbReference>
<feature type="domain" description="AprE-like long alpha-helical hairpin" evidence="11">
    <location>
        <begin position="103"/>
        <end position="286"/>
    </location>
</feature>
<keyword evidence="3 9" id="KW-0813">Transport</keyword>
<keyword evidence="4 9" id="KW-1003">Cell membrane</keyword>
<keyword evidence="14" id="KW-1185">Reference proteome</keyword>
<sequence length="440" mass="48416">MFEQNVEGMFANNPRGSGKAASGRTSARLLLLVAAAVLGFFVWASKSEIEEFTKGQGQVIPSRKVQVVQSLEGGIVRAIYVREGDTVAEGDVIMLIDDTRFASELGELKQRRGALLAERLRLVGESMRHDDISFPAELREANPLATRAEGELFRTRRAQLNRELQILDDRLRQRKSELAELEAEQVKRRKMIVPLGEEVELTEQMTRTGAVPKIEFLRLMSKMAALEGDLAVGEASKLRLEAVIAQAETEIEVAQSGYELTARQRLAELQVELAVVEEGLRAARDRVARTNIRAPVHGTVNAVPITTLGAVVGPGQALAEIVPVDDGLVIEANLRPADVAFVRPGARVSVKITAYDYLIYGDIPGYVERIGADTIAADDGTEFFRVVVQTEQSHLGDAERPLPISPGMVASIDILTGRKTVLDYLLKPLRRAQYEAMRER</sequence>
<evidence type="ECO:0000259" key="11">
    <source>
        <dbReference type="Pfam" id="PF25994"/>
    </source>
</evidence>
<evidence type="ECO:0000256" key="10">
    <source>
        <dbReference type="SAM" id="Coils"/>
    </source>
</evidence>
<gene>
    <name evidence="13" type="ORF">MB818_07890</name>
</gene>
<name>A0ABS9NV64_9RHOB</name>
<evidence type="ECO:0000256" key="4">
    <source>
        <dbReference type="ARBA" id="ARBA00022475"/>
    </source>
</evidence>
<dbReference type="Pfam" id="PF26002">
    <property type="entry name" value="Beta-barrel_AprE"/>
    <property type="match status" value="1"/>
</dbReference>
<dbReference type="Pfam" id="PF25994">
    <property type="entry name" value="HH_AprE"/>
    <property type="match status" value="1"/>
</dbReference>
<reference evidence="13" key="1">
    <citation type="submission" date="2022-02" db="EMBL/GenBank/DDBJ databases">
        <title>The genome sequence of Ruegeria sp. 1NDH52C.</title>
        <authorList>
            <person name="Du J."/>
        </authorList>
    </citation>
    <scope>NUCLEOTIDE SEQUENCE</scope>
    <source>
        <strain evidence="13">1NDH52C</strain>
    </source>
</reference>
<dbReference type="PANTHER" id="PTHR30386:SF26">
    <property type="entry name" value="TRANSPORT PROTEIN COMB"/>
    <property type="match status" value="1"/>
</dbReference>
<proteinExistence type="inferred from homology"/>
<keyword evidence="8" id="KW-0472">Membrane</keyword>
<comment type="subcellular location">
    <subcellularLocation>
        <location evidence="1 9">Cell inner membrane</location>
        <topology evidence="1 9">Single-pass membrane protein</topology>
    </subcellularLocation>
</comment>
<evidence type="ECO:0000256" key="7">
    <source>
        <dbReference type="ARBA" id="ARBA00022989"/>
    </source>
</evidence>
<feature type="domain" description="AprE-like beta-barrel" evidence="12">
    <location>
        <begin position="328"/>
        <end position="417"/>
    </location>
</feature>
<keyword evidence="6" id="KW-0812">Transmembrane</keyword>
<evidence type="ECO:0000313" key="13">
    <source>
        <dbReference type="EMBL" id="MCG6558117.1"/>
    </source>
</evidence>
<accession>A0ABS9NV64</accession>
<dbReference type="Gene3D" id="2.40.30.170">
    <property type="match status" value="1"/>
</dbReference>
<keyword evidence="5 9" id="KW-0997">Cell inner membrane</keyword>
<organism evidence="13 14">
    <name type="scientific">Ruegeria alba</name>
    <dbReference type="NCBI Taxonomy" id="2916756"/>
    <lineage>
        <taxon>Bacteria</taxon>
        <taxon>Pseudomonadati</taxon>
        <taxon>Pseudomonadota</taxon>
        <taxon>Alphaproteobacteria</taxon>
        <taxon>Rhodobacterales</taxon>
        <taxon>Roseobacteraceae</taxon>
        <taxon>Ruegeria</taxon>
    </lineage>
</organism>
<comment type="caution">
    <text evidence="13">The sequence shown here is derived from an EMBL/GenBank/DDBJ whole genome shotgun (WGS) entry which is preliminary data.</text>
</comment>
<evidence type="ECO:0000256" key="3">
    <source>
        <dbReference type="ARBA" id="ARBA00022448"/>
    </source>
</evidence>